<evidence type="ECO:0000256" key="9">
    <source>
        <dbReference type="RuleBase" id="RU361164"/>
    </source>
</evidence>
<evidence type="ECO:0000256" key="3">
    <source>
        <dbReference type="ARBA" id="ARBA00022729"/>
    </source>
</evidence>
<keyword evidence="3" id="KW-0732">Signal</keyword>
<protein>
    <recommendedName>
        <fullName evidence="9">Glucanase</fullName>
        <ecNumber evidence="9">3.2.1.-</ecNumber>
    </recommendedName>
</protein>
<dbReference type="GO" id="GO:0016162">
    <property type="term" value="F:cellulose 1,4-beta-cellobiosidase activity"/>
    <property type="evidence" value="ECO:0007669"/>
    <property type="project" value="UniProtKB-EC"/>
</dbReference>
<keyword evidence="6" id="KW-0119">Carbohydrate metabolism</keyword>
<dbReference type="Pfam" id="PF00840">
    <property type="entry name" value="Glyco_hydro_7"/>
    <property type="match status" value="1"/>
</dbReference>
<dbReference type="PRINTS" id="PR00734">
    <property type="entry name" value="GLHYDRLASE7"/>
</dbReference>
<dbReference type="InterPro" id="IPR037019">
    <property type="entry name" value="Glyco_hydro_7_sf"/>
</dbReference>
<dbReference type="EC" id="3.2.1.-" evidence="9"/>
<comment type="catalytic activity">
    <reaction evidence="1">
        <text>Hydrolysis of (1-&gt;4)-beta-D-glucosidic linkages in cellulose and cellotetraose, releasing cellobiose from the non-reducing ends of the chains.</text>
        <dbReference type="EC" id="3.2.1.91"/>
    </reaction>
</comment>
<dbReference type="PANTHER" id="PTHR33753">
    <property type="entry name" value="1,4-BETA-D-GLUCAN CELLOBIOHYDROLASE B"/>
    <property type="match status" value="1"/>
</dbReference>
<accession>A0A8H6TS47</accession>
<evidence type="ECO:0000256" key="7">
    <source>
        <dbReference type="ARBA" id="ARBA00023295"/>
    </source>
</evidence>
<gene>
    <name evidence="10" type="ORF">MSAN_02527700</name>
</gene>
<keyword evidence="8 9" id="KW-0624">Polysaccharide degradation</keyword>
<dbReference type="Gene3D" id="2.70.100.10">
    <property type="entry name" value="Glycoside hydrolase, family 7, domain"/>
    <property type="match status" value="1"/>
</dbReference>
<reference evidence="10" key="1">
    <citation type="submission" date="2020-05" db="EMBL/GenBank/DDBJ databases">
        <title>Mycena genomes resolve the evolution of fungal bioluminescence.</title>
        <authorList>
            <person name="Tsai I.J."/>
        </authorList>
    </citation>
    <scope>NUCLEOTIDE SEQUENCE</scope>
    <source>
        <strain evidence="10">160909Yilan</strain>
    </source>
</reference>
<dbReference type="EMBL" id="JACAZH010000122">
    <property type="protein sequence ID" value="KAF7324290.1"/>
    <property type="molecule type" value="Genomic_DNA"/>
</dbReference>
<organism evidence="10 11">
    <name type="scientific">Mycena sanguinolenta</name>
    <dbReference type="NCBI Taxonomy" id="230812"/>
    <lineage>
        <taxon>Eukaryota</taxon>
        <taxon>Fungi</taxon>
        <taxon>Dikarya</taxon>
        <taxon>Basidiomycota</taxon>
        <taxon>Agaricomycotina</taxon>
        <taxon>Agaricomycetes</taxon>
        <taxon>Agaricomycetidae</taxon>
        <taxon>Agaricales</taxon>
        <taxon>Marasmiineae</taxon>
        <taxon>Mycenaceae</taxon>
        <taxon>Mycena</taxon>
    </lineage>
</organism>
<keyword evidence="11" id="KW-1185">Reference proteome</keyword>
<proteinExistence type="inferred from homology"/>
<evidence type="ECO:0000256" key="5">
    <source>
        <dbReference type="ARBA" id="ARBA00023001"/>
    </source>
</evidence>
<comment type="similarity">
    <text evidence="2 9">Belongs to the glycosyl hydrolase 7 (cellulase C) family.</text>
</comment>
<dbReference type="Proteomes" id="UP000623467">
    <property type="component" value="Unassembled WGS sequence"/>
</dbReference>
<dbReference type="InterPro" id="IPR013320">
    <property type="entry name" value="ConA-like_dom_sf"/>
</dbReference>
<evidence type="ECO:0000313" key="11">
    <source>
        <dbReference type="Proteomes" id="UP000623467"/>
    </source>
</evidence>
<evidence type="ECO:0000256" key="6">
    <source>
        <dbReference type="ARBA" id="ARBA00023277"/>
    </source>
</evidence>
<sequence>MGDALQRGMVLALSLWDDYEANMLWLDSDYPLNASASAPGVARGPCATTSGVPATVEATMPNDQVIFSNIRTGPIGSTFSTTGVTTDLFNLVVSPDIPQWNCSRVRPMWWRGLHWSHRLCRSLHMPSSEPLLLPVPVKNGLSRGRSSSLVQNAERLLLSLLTNIILSR</sequence>
<dbReference type="InterPro" id="IPR001722">
    <property type="entry name" value="Glyco_hydro_7"/>
</dbReference>
<keyword evidence="7 9" id="KW-0326">Glycosidase</keyword>
<dbReference type="SUPFAM" id="SSF49899">
    <property type="entry name" value="Concanavalin A-like lectins/glucanases"/>
    <property type="match status" value="1"/>
</dbReference>
<evidence type="ECO:0000313" key="10">
    <source>
        <dbReference type="EMBL" id="KAF7324290.1"/>
    </source>
</evidence>
<comment type="caution">
    <text evidence="10">The sequence shown here is derived from an EMBL/GenBank/DDBJ whole genome shotgun (WGS) entry which is preliminary data.</text>
</comment>
<name>A0A8H6TS47_9AGAR</name>
<keyword evidence="5 9" id="KW-0136">Cellulose degradation</keyword>
<dbReference type="GO" id="GO:0030245">
    <property type="term" value="P:cellulose catabolic process"/>
    <property type="evidence" value="ECO:0007669"/>
    <property type="project" value="UniProtKB-KW"/>
</dbReference>
<keyword evidence="4 9" id="KW-0378">Hydrolase</keyword>
<evidence type="ECO:0000256" key="2">
    <source>
        <dbReference type="ARBA" id="ARBA00006044"/>
    </source>
</evidence>
<dbReference type="PANTHER" id="PTHR33753:SF2">
    <property type="entry name" value="GLYCOSIDE HYDROLASE FAMILY 7 PROTEIN"/>
    <property type="match status" value="1"/>
</dbReference>
<dbReference type="OrthoDB" id="412382at2759"/>
<evidence type="ECO:0000256" key="1">
    <source>
        <dbReference type="ARBA" id="ARBA00001641"/>
    </source>
</evidence>
<dbReference type="AlphaFoldDB" id="A0A8H6TS47"/>
<evidence type="ECO:0000256" key="4">
    <source>
        <dbReference type="ARBA" id="ARBA00022801"/>
    </source>
</evidence>
<evidence type="ECO:0000256" key="8">
    <source>
        <dbReference type="ARBA" id="ARBA00023326"/>
    </source>
</evidence>